<reference evidence="7" key="1">
    <citation type="submission" date="2020-08" db="EMBL/GenBank/DDBJ databases">
        <title>Genome public.</title>
        <authorList>
            <person name="Liu C."/>
            <person name="Sun Q."/>
        </authorList>
    </citation>
    <scope>NUCLEOTIDE SEQUENCE</scope>
    <source>
        <strain evidence="7">BX8</strain>
    </source>
</reference>
<evidence type="ECO:0000256" key="1">
    <source>
        <dbReference type="ARBA" id="ARBA00004651"/>
    </source>
</evidence>
<evidence type="ECO:0000256" key="5">
    <source>
        <dbReference type="ARBA" id="ARBA00023136"/>
    </source>
</evidence>
<gene>
    <name evidence="7" type="ORF">H8S23_09450</name>
</gene>
<proteinExistence type="predicted"/>
<feature type="transmembrane region" description="Helical" evidence="6">
    <location>
        <begin position="81"/>
        <end position="102"/>
    </location>
</feature>
<keyword evidence="8" id="KW-1185">Reference proteome</keyword>
<accession>A0A923IFA0</accession>
<keyword evidence="5 6" id="KW-0472">Membrane</keyword>
<evidence type="ECO:0000313" key="7">
    <source>
        <dbReference type="EMBL" id="MBC5581732.1"/>
    </source>
</evidence>
<comment type="caution">
    <text evidence="7">The sequence shown here is derived from an EMBL/GenBank/DDBJ whole genome shotgun (WGS) entry which is preliminary data.</text>
</comment>
<keyword evidence="3 6" id="KW-0812">Transmembrane</keyword>
<feature type="transmembrane region" description="Helical" evidence="6">
    <location>
        <begin position="12"/>
        <end position="33"/>
    </location>
</feature>
<evidence type="ECO:0000256" key="3">
    <source>
        <dbReference type="ARBA" id="ARBA00022692"/>
    </source>
</evidence>
<keyword evidence="2" id="KW-1003">Cell membrane</keyword>
<dbReference type="Proteomes" id="UP000659630">
    <property type="component" value="Unassembled WGS sequence"/>
</dbReference>
<keyword evidence="4 6" id="KW-1133">Transmembrane helix</keyword>
<evidence type="ECO:0000256" key="2">
    <source>
        <dbReference type="ARBA" id="ARBA00022475"/>
    </source>
</evidence>
<evidence type="ECO:0000256" key="4">
    <source>
        <dbReference type="ARBA" id="ARBA00022989"/>
    </source>
</evidence>
<evidence type="ECO:0000256" key="6">
    <source>
        <dbReference type="SAM" id="Phobius"/>
    </source>
</evidence>
<dbReference type="EMBL" id="JACONZ010000003">
    <property type="protein sequence ID" value="MBC5581732.1"/>
    <property type="molecule type" value="Genomic_DNA"/>
</dbReference>
<evidence type="ECO:0000313" key="8">
    <source>
        <dbReference type="Proteomes" id="UP000659630"/>
    </source>
</evidence>
<dbReference type="GO" id="GO:0005886">
    <property type="term" value="C:plasma membrane"/>
    <property type="evidence" value="ECO:0007669"/>
    <property type="project" value="UniProtKB-SubCell"/>
</dbReference>
<dbReference type="RefSeq" id="WP_186888096.1">
    <property type="nucleotide sequence ID" value="NZ_JACONZ010000003.1"/>
</dbReference>
<dbReference type="InterPro" id="IPR005598">
    <property type="entry name" value="ATP_synth_I"/>
</dbReference>
<dbReference type="AlphaFoldDB" id="A0A923IFA0"/>
<feature type="transmembrane region" description="Helical" evidence="6">
    <location>
        <begin position="39"/>
        <end position="61"/>
    </location>
</feature>
<protein>
    <submittedName>
        <fullName evidence="7">ATP synthase subunit I</fullName>
    </submittedName>
</protein>
<comment type="subcellular location">
    <subcellularLocation>
        <location evidence="1">Cell membrane</location>
        <topology evidence="1">Multi-pass membrane protein</topology>
    </subcellularLocation>
</comment>
<organism evidence="7 8">
    <name type="scientific">Anaerofilum hominis</name>
    <dbReference type="NCBI Taxonomy" id="2763016"/>
    <lineage>
        <taxon>Bacteria</taxon>
        <taxon>Bacillati</taxon>
        <taxon>Bacillota</taxon>
        <taxon>Clostridia</taxon>
        <taxon>Eubacteriales</taxon>
        <taxon>Oscillospiraceae</taxon>
        <taxon>Anaerofilum</taxon>
    </lineage>
</organism>
<name>A0A923IFA0_9FIRM</name>
<sequence>MRVQPAVKKETLHIAAGTGLMTAVMLLVFLLLGRLTLPVVLGALLGACFAVLNFFLLGLTVQGALRSGDESRSKMKMQLSYTLRMLLTLAVLLVGFSVPWFYWLSTVLPLLFPRLTIFAMQLLGLYEPERPERGDGPDGA</sequence>
<dbReference type="Pfam" id="PF03899">
    <property type="entry name" value="ATP-synt_I"/>
    <property type="match status" value="1"/>
</dbReference>